<protein>
    <submittedName>
        <fullName evidence="2">OLC1v1005364C1</fullName>
    </submittedName>
</protein>
<reference evidence="2" key="1">
    <citation type="submission" date="2023-03" db="EMBL/GenBank/DDBJ databases">
        <authorList>
            <person name="Julca I."/>
        </authorList>
    </citation>
    <scope>NUCLEOTIDE SEQUENCE</scope>
</reference>
<dbReference type="EMBL" id="OX459122">
    <property type="protein sequence ID" value="CAI9106249.1"/>
    <property type="molecule type" value="Genomic_DNA"/>
</dbReference>
<name>A0AAV1DEI8_OLDCO</name>
<organism evidence="2 3">
    <name type="scientific">Oldenlandia corymbosa var. corymbosa</name>
    <dbReference type="NCBI Taxonomy" id="529605"/>
    <lineage>
        <taxon>Eukaryota</taxon>
        <taxon>Viridiplantae</taxon>
        <taxon>Streptophyta</taxon>
        <taxon>Embryophyta</taxon>
        <taxon>Tracheophyta</taxon>
        <taxon>Spermatophyta</taxon>
        <taxon>Magnoliopsida</taxon>
        <taxon>eudicotyledons</taxon>
        <taxon>Gunneridae</taxon>
        <taxon>Pentapetalae</taxon>
        <taxon>asterids</taxon>
        <taxon>lamiids</taxon>
        <taxon>Gentianales</taxon>
        <taxon>Rubiaceae</taxon>
        <taxon>Rubioideae</taxon>
        <taxon>Spermacoceae</taxon>
        <taxon>Hedyotis-Oldenlandia complex</taxon>
        <taxon>Oldenlandia</taxon>
    </lineage>
</organism>
<accession>A0AAV1DEI8</accession>
<dbReference type="AlphaFoldDB" id="A0AAV1DEI8"/>
<feature type="compositionally biased region" description="Basic residues" evidence="1">
    <location>
        <begin position="9"/>
        <end position="19"/>
    </location>
</feature>
<dbReference type="Proteomes" id="UP001161247">
    <property type="component" value="Chromosome 5"/>
</dbReference>
<sequence>MLKGDPRKKTLQQRKSRTKKNGEEETPEVFTFKSAILNSVPTGKKRIPAKEPVKVNDDE</sequence>
<evidence type="ECO:0000313" key="3">
    <source>
        <dbReference type="Proteomes" id="UP001161247"/>
    </source>
</evidence>
<feature type="region of interest" description="Disordered" evidence="1">
    <location>
        <begin position="1"/>
        <end position="28"/>
    </location>
</feature>
<evidence type="ECO:0000313" key="2">
    <source>
        <dbReference type="EMBL" id="CAI9106249.1"/>
    </source>
</evidence>
<gene>
    <name evidence="2" type="ORF">OLC1_LOCUS14781</name>
</gene>
<feature type="non-terminal residue" evidence="2">
    <location>
        <position position="59"/>
    </location>
</feature>
<evidence type="ECO:0000256" key="1">
    <source>
        <dbReference type="SAM" id="MobiDB-lite"/>
    </source>
</evidence>
<feature type="region of interest" description="Disordered" evidence="1">
    <location>
        <begin position="40"/>
        <end position="59"/>
    </location>
</feature>
<feature type="compositionally biased region" description="Basic and acidic residues" evidence="1">
    <location>
        <begin position="48"/>
        <end position="59"/>
    </location>
</feature>
<keyword evidence="3" id="KW-1185">Reference proteome</keyword>
<proteinExistence type="predicted"/>